<dbReference type="OrthoDB" id="275876at2759"/>
<evidence type="ECO:0000313" key="6">
    <source>
        <dbReference type="Proteomes" id="UP000018050"/>
    </source>
</evidence>
<dbReference type="Proteomes" id="UP000018050">
    <property type="component" value="Unassembled WGS sequence"/>
</dbReference>
<organism evidence="5 6">
    <name type="scientific">Eimeria acervulina</name>
    <name type="common">Coccidian parasite</name>
    <dbReference type="NCBI Taxonomy" id="5801"/>
    <lineage>
        <taxon>Eukaryota</taxon>
        <taxon>Sar</taxon>
        <taxon>Alveolata</taxon>
        <taxon>Apicomplexa</taxon>
        <taxon>Conoidasida</taxon>
        <taxon>Coccidia</taxon>
        <taxon>Eucoccidiorida</taxon>
        <taxon>Eimeriorina</taxon>
        <taxon>Eimeriidae</taxon>
        <taxon>Eimeria</taxon>
    </lineage>
</organism>
<keyword evidence="3" id="KW-0687">Ribonucleoprotein</keyword>
<dbReference type="GO" id="GO:0005840">
    <property type="term" value="C:ribosome"/>
    <property type="evidence" value="ECO:0007669"/>
    <property type="project" value="UniProtKB-KW"/>
</dbReference>
<dbReference type="GO" id="GO:1990904">
    <property type="term" value="C:ribonucleoprotein complex"/>
    <property type="evidence" value="ECO:0007669"/>
    <property type="project" value="UniProtKB-KW"/>
</dbReference>
<protein>
    <submittedName>
        <fullName evidence="5">50S ribosomal protein L4, putative</fullName>
    </submittedName>
</protein>
<dbReference type="SUPFAM" id="SSF52166">
    <property type="entry name" value="Ribosomal protein L4"/>
    <property type="match status" value="1"/>
</dbReference>
<accession>U6GJ14</accession>
<reference evidence="5" key="1">
    <citation type="submission" date="2013-10" db="EMBL/GenBank/DDBJ databases">
        <title>Genomic analysis of the causative agents of coccidiosis in chickens.</title>
        <authorList>
            <person name="Reid A.J."/>
            <person name="Blake D."/>
            <person name="Billington K."/>
            <person name="Browne H."/>
            <person name="Dunn M."/>
            <person name="Hung S."/>
            <person name="Kawahara F."/>
            <person name="Miranda-Saavedra D."/>
            <person name="Mourier T."/>
            <person name="Nagra H."/>
            <person name="Otto T.D."/>
            <person name="Rawlings N."/>
            <person name="Sanchez A."/>
            <person name="Sanders M."/>
            <person name="Subramaniam C."/>
            <person name="Tay Y."/>
            <person name="Dear P."/>
            <person name="Doerig C."/>
            <person name="Gruber A."/>
            <person name="Parkinson J."/>
            <person name="Shirley M."/>
            <person name="Wan K.L."/>
            <person name="Berriman M."/>
            <person name="Tomley F."/>
            <person name="Pain A."/>
        </authorList>
    </citation>
    <scope>NUCLEOTIDE SEQUENCE</scope>
    <source>
        <strain evidence="5">Houghton</strain>
    </source>
</reference>
<dbReference type="VEuPathDB" id="ToxoDB:EAH_00008000"/>
<evidence type="ECO:0000256" key="3">
    <source>
        <dbReference type="ARBA" id="ARBA00023274"/>
    </source>
</evidence>
<dbReference type="AlphaFoldDB" id="U6GJ14"/>
<dbReference type="Gene3D" id="3.40.1370.10">
    <property type="match status" value="1"/>
</dbReference>
<keyword evidence="6" id="KW-1185">Reference proteome</keyword>
<dbReference type="EMBL" id="HG670889">
    <property type="protein sequence ID" value="CDI78579.1"/>
    <property type="molecule type" value="Genomic_DNA"/>
</dbReference>
<keyword evidence="2 5" id="KW-0689">Ribosomal protein</keyword>
<comment type="similarity">
    <text evidence="1">Belongs to the universal ribosomal protein uL4 family.</text>
</comment>
<dbReference type="GeneID" id="25268870"/>
<dbReference type="InterPro" id="IPR023574">
    <property type="entry name" value="Ribosomal_uL4_dom_sf"/>
</dbReference>
<evidence type="ECO:0000256" key="1">
    <source>
        <dbReference type="ARBA" id="ARBA00010528"/>
    </source>
</evidence>
<sequence length="447" mass="47433">MLRGLLRGPLAAARGPPVALRLQHWLHSNSSSNSSSSSNCCCCCGRPPSTLLALRHDVRGFAAAAAAATEQAAAAATPPAATNNPATCSSSSNSSSPSSSNNSSVISSSIGSDGSSSKTSSSSVINSSVISSSISSNSSSSSSSSSSSMIKSSSSVDMQVPREVFGQALRPDILHQVYWHLRRAAAGWTERLQLYKWDWPGSSKKQRPQTIKTGRARMVLLRGLEQALSAKFAQEQIIIGLNAYMLLKHRMVIFTLKALQQLLFLLQQEQQKRLPRYATPDALPAAAPPPVEGWADEWLMIKARERNAKFDRQRIRELASKWVWSSETKGLLKVPRFDPLSGFRVGRFSSQEAPLPGSKYDNIYLDDEPLEEEEEDIEQLAAALEHLLSAAAAAAVAAAAVTATAATAEARLGAECSFKLSRYAATAAATAAAAAAAAATAATIAVS</sequence>
<reference evidence="5" key="2">
    <citation type="submission" date="2013-10" db="EMBL/GenBank/DDBJ databases">
        <authorList>
            <person name="Aslett M."/>
        </authorList>
    </citation>
    <scope>NUCLEOTIDE SEQUENCE</scope>
    <source>
        <strain evidence="5">Houghton</strain>
    </source>
</reference>
<gene>
    <name evidence="5" type="ORF">EAH_00008000</name>
</gene>
<evidence type="ECO:0000256" key="4">
    <source>
        <dbReference type="SAM" id="MobiDB-lite"/>
    </source>
</evidence>
<name>U6GJ14_EIMAC</name>
<evidence type="ECO:0000256" key="2">
    <source>
        <dbReference type="ARBA" id="ARBA00022980"/>
    </source>
</evidence>
<dbReference type="GO" id="GO:0006412">
    <property type="term" value="P:translation"/>
    <property type="evidence" value="ECO:0007669"/>
    <property type="project" value="InterPro"/>
</dbReference>
<dbReference type="RefSeq" id="XP_013251216.1">
    <property type="nucleotide sequence ID" value="XM_013395762.1"/>
</dbReference>
<feature type="region of interest" description="Disordered" evidence="4">
    <location>
        <begin position="76"/>
        <end position="154"/>
    </location>
</feature>
<evidence type="ECO:0000313" key="5">
    <source>
        <dbReference type="EMBL" id="CDI78579.1"/>
    </source>
</evidence>
<proteinExistence type="inferred from homology"/>
<dbReference type="GO" id="GO:0003735">
    <property type="term" value="F:structural constituent of ribosome"/>
    <property type="evidence" value="ECO:0007669"/>
    <property type="project" value="InterPro"/>
</dbReference>